<gene>
    <name evidence="2" type="ORF">ACFS7Z_25830</name>
</gene>
<dbReference type="Proteomes" id="UP001597641">
    <property type="component" value="Unassembled WGS sequence"/>
</dbReference>
<keyword evidence="3" id="KW-1185">Reference proteome</keyword>
<protein>
    <submittedName>
        <fullName evidence="2">Uncharacterized protein</fullName>
    </submittedName>
</protein>
<sequence length="78" mass="9145">MARGFQQPLTLQDKEQKMNLLLTSHQQEEQAKKDLENKVKDLEQAMMERSNTPEAPEPEETPVTEEEKPCGWWSRLFS</sequence>
<evidence type="ECO:0000313" key="3">
    <source>
        <dbReference type="Proteomes" id="UP001597641"/>
    </source>
</evidence>
<organism evidence="2 3">
    <name type="scientific">Pontibacter toksunensis</name>
    <dbReference type="NCBI Taxonomy" id="1332631"/>
    <lineage>
        <taxon>Bacteria</taxon>
        <taxon>Pseudomonadati</taxon>
        <taxon>Bacteroidota</taxon>
        <taxon>Cytophagia</taxon>
        <taxon>Cytophagales</taxon>
        <taxon>Hymenobacteraceae</taxon>
        <taxon>Pontibacter</taxon>
    </lineage>
</organism>
<accession>A0ABW6C4D9</accession>
<evidence type="ECO:0000256" key="1">
    <source>
        <dbReference type="SAM" id="MobiDB-lite"/>
    </source>
</evidence>
<reference evidence="3" key="1">
    <citation type="journal article" date="2019" name="Int. J. Syst. Evol. Microbiol.">
        <title>The Global Catalogue of Microorganisms (GCM) 10K type strain sequencing project: providing services to taxonomists for standard genome sequencing and annotation.</title>
        <authorList>
            <consortium name="The Broad Institute Genomics Platform"/>
            <consortium name="The Broad Institute Genome Sequencing Center for Infectious Disease"/>
            <person name="Wu L."/>
            <person name="Ma J."/>
        </authorList>
    </citation>
    <scope>NUCLEOTIDE SEQUENCE [LARGE SCALE GENOMIC DNA]</scope>
    <source>
        <strain evidence="3">KCTC 23984</strain>
    </source>
</reference>
<comment type="caution">
    <text evidence="2">The sequence shown here is derived from an EMBL/GenBank/DDBJ whole genome shotgun (WGS) entry which is preliminary data.</text>
</comment>
<evidence type="ECO:0000313" key="2">
    <source>
        <dbReference type="EMBL" id="MFD3003802.1"/>
    </source>
</evidence>
<feature type="region of interest" description="Disordered" evidence="1">
    <location>
        <begin position="45"/>
        <end position="78"/>
    </location>
</feature>
<name>A0ABW6C4D9_9BACT</name>
<dbReference type="EMBL" id="JBHUOX010000043">
    <property type="protein sequence ID" value="MFD3003802.1"/>
    <property type="molecule type" value="Genomic_DNA"/>
</dbReference>
<proteinExistence type="predicted"/>